<dbReference type="InterPro" id="IPR002560">
    <property type="entry name" value="Transposase_DDE"/>
</dbReference>
<gene>
    <name evidence="3" type="ORF">COS99_06720</name>
</gene>
<evidence type="ECO:0000313" key="3">
    <source>
        <dbReference type="EMBL" id="PIU41188.1"/>
    </source>
</evidence>
<comment type="caution">
    <text evidence="3">The sequence shown here is derived from an EMBL/GenBank/DDBJ whole genome shotgun (WGS) entry which is preliminary data.</text>
</comment>
<dbReference type="PANTHER" id="PTHR33498:SF1">
    <property type="entry name" value="TRANSPOSASE FOR INSERTION SEQUENCE ELEMENT IS1557"/>
    <property type="match status" value="1"/>
</dbReference>
<dbReference type="AlphaFoldDB" id="A0A2J0KRJ2"/>
<sequence>MQLPGVPGAGADTSASGPCRGGCGYAAAASKKTVCGCGMVHRSWYDTRDKTVRDLDAFGTAVYLSFGIRRVYCSRCQAVKTEQLSWLALSGRATKRFEEAVGKMAREMPLTEVARHHRIGWDQAWRMELEYMRELIKKHPPAFKIRVIGVDEISVRKGHTYRVVVADLDERRPIWIGGTGRTKEDMDMFFAEIGVERSRNIELVVMDMWKAFRNSTSEHAPQARVVFDKFHVLQHLSDALDEIRRQEYKRVNEKERKYIKGQRYTLLSHKANLDTEGRRSLKLLLKANNRLNKAYLLKEAFGQLWDYLYPASARKFFDNWKAQLRWQKLKPFEEFAAMIEKHWDGLVSYCHPDNKVSLGFMEGLNNKIRVIQRRAYGIRNDEYLRLKVLTSFIKDA</sequence>
<dbReference type="InterPro" id="IPR047951">
    <property type="entry name" value="Transpos_ISL3"/>
</dbReference>
<organism evidence="3 4">
    <name type="scientific">Candidatus Aquitaenariimonas noxiae</name>
    <dbReference type="NCBI Taxonomy" id="1974741"/>
    <lineage>
        <taxon>Bacteria</taxon>
        <taxon>Pseudomonadati</taxon>
        <taxon>Candidatus Omnitrophota</taxon>
        <taxon>Candidatus Aquitaenariimonas</taxon>
    </lineage>
</organism>
<name>A0A2J0KRJ2_9BACT</name>
<evidence type="ECO:0008006" key="5">
    <source>
        <dbReference type="Google" id="ProtNLM"/>
    </source>
</evidence>
<evidence type="ECO:0000313" key="4">
    <source>
        <dbReference type="Proteomes" id="UP000230052"/>
    </source>
</evidence>
<protein>
    <recommendedName>
        <fullName evidence="5">ISL3 family transposase</fullName>
    </recommendedName>
</protein>
<reference evidence="3 4" key="1">
    <citation type="submission" date="2017-09" db="EMBL/GenBank/DDBJ databases">
        <title>Depth-based differentiation of microbial function through sediment-hosted aquifers and enrichment of novel symbionts in the deep terrestrial subsurface.</title>
        <authorList>
            <person name="Probst A.J."/>
            <person name="Ladd B."/>
            <person name="Jarett J.K."/>
            <person name="Geller-Mcgrath D.E."/>
            <person name="Sieber C.M."/>
            <person name="Emerson J.B."/>
            <person name="Anantharaman K."/>
            <person name="Thomas B.C."/>
            <person name="Malmstrom R."/>
            <person name="Stieglmeier M."/>
            <person name="Klingl A."/>
            <person name="Woyke T."/>
            <person name="Ryan C.M."/>
            <person name="Banfield J.F."/>
        </authorList>
    </citation>
    <scope>NUCLEOTIDE SEQUENCE [LARGE SCALE GENOMIC DNA]</scope>
    <source>
        <strain evidence="3">CG07_land_8_20_14_0_80_42_15</strain>
    </source>
</reference>
<dbReference type="Pfam" id="PF01610">
    <property type="entry name" value="DDE_Tnp_ISL3"/>
    <property type="match status" value="1"/>
</dbReference>
<feature type="domain" description="Transposase IS204/IS1001/IS1096/IS1165 helix-turn-helix" evidence="2">
    <location>
        <begin position="82"/>
        <end position="127"/>
    </location>
</feature>
<dbReference type="Proteomes" id="UP000230052">
    <property type="component" value="Unassembled WGS sequence"/>
</dbReference>
<dbReference type="InterPro" id="IPR032877">
    <property type="entry name" value="Transposase_HTH"/>
</dbReference>
<evidence type="ECO:0000259" key="1">
    <source>
        <dbReference type="Pfam" id="PF01610"/>
    </source>
</evidence>
<accession>A0A2J0KRJ2</accession>
<dbReference type="EMBL" id="PEWV01000069">
    <property type="protein sequence ID" value="PIU41188.1"/>
    <property type="molecule type" value="Genomic_DNA"/>
</dbReference>
<evidence type="ECO:0000259" key="2">
    <source>
        <dbReference type="Pfam" id="PF13542"/>
    </source>
</evidence>
<dbReference type="Pfam" id="PF13542">
    <property type="entry name" value="HTH_Tnp_ISL3"/>
    <property type="match status" value="1"/>
</dbReference>
<proteinExistence type="predicted"/>
<dbReference type="PANTHER" id="PTHR33498">
    <property type="entry name" value="TRANSPOSASE FOR INSERTION SEQUENCE ELEMENT IS1557"/>
    <property type="match status" value="1"/>
</dbReference>
<dbReference type="NCBIfam" id="NF033550">
    <property type="entry name" value="transpos_ISL3"/>
    <property type="match status" value="1"/>
</dbReference>
<feature type="domain" description="Transposase IS204/IS1001/IS1096/IS1165 DDE" evidence="1">
    <location>
        <begin position="148"/>
        <end position="387"/>
    </location>
</feature>